<dbReference type="GO" id="GO:0004526">
    <property type="term" value="F:ribonuclease P activity"/>
    <property type="evidence" value="ECO:0007669"/>
    <property type="project" value="UniProtKB-UniRule"/>
</dbReference>
<dbReference type="FunFam" id="3.30.230.10:FF:000021">
    <property type="entry name" value="Ribonuclease P protein component"/>
    <property type="match status" value="1"/>
</dbReference>
<evidence type="ECO:0000256" key="5">
    <source>
        <dbReference type="ARBA" id="ARBA00022801"/>
    </source>
</evidence>
<sequence>MKKTYRVKSDKDFQAIFDHGENVANRRFVVYRLAKQQQHFRAGISVGKKIGNAVIRNAVKRKIRHALMEFQSRLVSDDFVVIARKGVESLDYHEIKKNLRHVLKLAKLYQEGSDSEKKN</sequence>
<reference evidence="9 10" key="1">
    <citation type="journal article" date="2016" name="Int. J. Syst. Evol. Microbiol.">
        <title>Streptococcuspantholopis sp. nov., isolated from faeces of the Tibetan antelope (Pantholops hodgsonii).</title>
        <authorList>
            <person name="Bai X."/>
            <person name="Xiong Y."/>
            <person name="Lu S."/>
            <person name="Jin D."/>
            <person name="Lai X."/>
            <person name="Yang J."/>
            <person name="Niu L."/>
            <person name="Hu S."/>
            <person name="Meng X."/>
            <person name="Pu J."/>
            <person name="Ye C."/>
            <person name="Xu J."/>
        </authorList>
    </citation>
    <scope>NUCLEOTIDE SEQUENCE [LARGE SCALE GENOMIC DNA]</scope>
    <source>
        <strain evidence="9 10">TA 26</strain>
    </source>
</reference>
<dbReference type="InterPro" id="IPR014721">
    <property type="entry name" value="Ribsml_uS5_D2-typ_fold_subgr"/>
</dbReference>
<evidence type="ECO:0000256" key="4">
    <source>
        <dbReference type="ARBA" id="ARBA00022759"/>
    </source>
</evidence>
<evidence type="ECO:0000256" key="7">
    <source>
        <dbReference type="HAMAP-Rule" id="MF_00227"/>
    </source>
</evidence>
<keyword evidence="5 7" id="KW-0378">Hydrolase</keyword>
<dbReference type="EMBL" id="CP014699">
    <property type="protein sequence ID" value="AND78595.1"/>
    <property type="molecule type" value="Genomic_DNA"/>
</dbReference>
<dbReference type="Pfam" id="PF00825">
    <property type="entry name" value="Ribonuclease_P"/>
    <property type="match status" value="1"/>
</dbReference>
<dbReference type="Proteomes" id="UP000077317">
    <property type="component" value="Chromosome"/>
</dbReference>
<evidence type="ECO:0000256" key="3">
    <source>
        <dbReference type="ARBA" id="ARBA00022722"/>
    </source>
</evidence>
<dbReference type="KEGG" id="spat:A0O21_00425"/>
<evidence type="ECO:0000256" key="2">
    <source>
        <dbReference type="ARBA" id="ARBA00022694"/>
    </source>
</evidence>
<evidence type="ECO:0000313" key="9">
    <source>
        <dbReference type="EMBL" id="AND78595.1"/>
    </source>
</evidence>
<dbReference type="Gene3D" id="3.30.230.10">
    <property type="match status" value="1"/>
</dbReference>
<keyword evidence="6 7" id="KW-0694">RNA-binding</keyword>
<keyword evidence="4 7" id="KW-0255">Endonuclease</keyword>
<dbReference type="HAMAP" id="MF_00227">
    <property type="entry name" value="RNase_P"/>
    <property type="match status" value="1"/>
</dbReference>
<comment type="function">
    <text evidence="1 7">RNaseP catalyzes the removal of the 5'-leader sequence from pre-tRNA to produce the mature 5'-terminus. It can also cleave other RNA substrates such as 4.5S RNA. The protein component plays an auxiliary but essential role in vivo by binding to the 5'-leader sequence and broadening the substrate specificity of the ribozyme.</text>
</comment>
<evidence type="ECO:0000256" key="6">
    <source>
        <dbReference type="ARBA" id="ARBA00022884"/>
    </source>
</evidence>
<evidence type="ECO:0000256" key="8">
    <source>
        <dbReference type="NCBIfam" id="TIGR00188"/>
    </source>
</evidence>
<dbReference type="NCBIfam" id="TIGR00188">
    <property type="entry name" value="rnpA"/>
    <property type="match status" value="1"/>
</dbReference>
<organism evidence="9 10">
    <name type="scientific">Streptococcus pantholopis</name>
    <dbReference type="NCBI Taxonomy" id="1811193"/>
    <lineage>
        <taxon>Bacteria</taxon>
        <taxon>Bacillati</taxon>
        <taxon>Bacillota</taxon>
        <taxon>Bacilli</taxon>
        <taxon>Lactobacillales</taxon>
        <taxon>Streptococcaceae</taxon>
        <taxon>Streptococcus</taxon>
    </lineage>
</organism>
<gene>
    <name evidence="7 9" type="primary">rnpA</name>
    <name evidence="9" type="ORF">A0O21_00425</name>
</gene>
<dbReference type="PROSITE" id="PS00648">
    <property type="entry name" value="RIBONUCLEASE_P"/>
    <property type="match status" value="1"/>
</dbReference>
<dbReference type="OrthoDB" id="9810867at2"/>
<dbReference type="PANTHER" id="PTHR33992:SF1">
    <property type="entry name" value="RIBONUCLEASE P PROTEIN COMPONENT"/>
    <property type="match status" value="1"/>
</dbReference>
<keyword evidence="3 7" id="KW-0540">Nuclease</keyword>
<name>A0A172Q593_9STRE</name>
<reference evidence="10" key="2">
    <citation type="submission" date="2016-03" db="EMBL/GenBank/DDBJ databases">
        <title>Streptococcus antelopensis sp. nov., isolated from the feces of the Tibetan antelope (Pantholops hodgsonii) in Hoh Xil National Nature Reserve, Qinghai, China.</title>
        <authorList>
            <person name="Bai X."/>
        </authorList>
    </citation>
    <scope>NUCLEOTIDE SEQUENCE [LARGE SCALE GENOMIC DNA]</scope>
    <source>
        <strain evidence="10">TA 26</strain>
    </source>
</reference>
<dbReference type="AlphaFoldDB" id="A0A172Q593"/>
<comment type="catalytic activity">
    <reaction evidence="7">
        <text>Endonucleolytic cleavage of RNA, removing 5'-extranucleotides from tRNA precursor.</text>
        <dbReference type="EC" id="3.1.26.5"/>
    </reaction>
</comment>
<dbReference type="GO" id="GO:0042781">
    <property type="term" value="F:3'-tRNA processing endoribonuclease activity"/>
    <property type="evidence" value="ECO:0007669"/>
    <property type="project" value="TreeGrafter"/>
</dbReference>
<accession>A0A172Q593</accession>
<dbReference type="RefSeq" id="WP_067059956.1">
    <property type="nucleotide sequence ID" value="NZ_CP014699.1"/>
</dbReference>
<evidence type="ECO:0000256" key="1">
    <source>
        <dbReference type="ARBA" id="ARBA00002663"/>
    </source>
</evidence>
<evidence type="ECO:0000313" key="10">
    <source>
        <dbReference type="Proteomes" id="UP000077317"/>
    </source>
</evidence>
<dbReference type="PANTHER" id="PTHR33992">
    <property type="entry name" value="RIBONUCLEASE P PROTEIN COMPONENT"/>
    <property type="match status" value="1"/>
</dbReference>
<protein>
    <recommendedName>
        <fullName evidence="7 8">Ribonuclease P protein component</fullName>
        <shortName evidence="7">RNase P protein</shortName>
        <shortName evidence="7">RNaseP protein</shortName>
        <ecNumber evidence="7 8">3.1.26.5</ecNumber>
    </recommendedName>
    <alternativeName>
        <fullName evidence="7">Protein C5</fullName>
    </alternativeName>
</protein>
<keyword evidence="10" id="KW-1185">Reference proteome</keyword>
<dbReference type="InterPro" id="IPR000100">
    <property type="entry name" value="RNase_P"/>
</dbReference>
<dbReference type="GO" id="GO:0001682">
    <property type="term" value="P:tRNA 5'-leader removal"/>
    <property type="evidence" value="ECO:0007669"/>
    <property type="project" value="UniProtKB-UniRule"/>
</dbReference>
<dbReference type="InterPro" id="IPR020568">
    <property type="entry name" value="Ribosomal_Su5_D2-typ_SF"/>
</dbReference>
<dbReference type="SUPFAM" id="SSF54211">
    <property type="entry name" value="Ribosomal protein S5 domain 2-like"/>
    <property type="match status" value="1"/>
</dbReference>
<dbReference type="InterPro" id="IPR020539">
    <property type="entry name" value="RNase_P_CS"/>
</dbReference>
<dbReference type="STRING" id="1811193.A0O21_00425"/>
<proteinExistence type="inferred from homology"/>
<dbReference type="GO" id="GO:0030677">
    <property type="term" value="C:ribonuclease P complex"/>
    <property type="evidence" value="ECO:0007669"/>
    <property type="project" value="TreeGrafter"/>
</dbReference>
<dbReference type="EC" id="3.1.26.5" evidence="7 8"/>
<keyword evidence="2 7" id="KW-0819">tRNA processing</keyword>
<dbReference type="GO" id="GO:0000049">
    <property type="term" value="F:tRNA binding"/>
    <property type="evidence" value="ECO:0007669"/>
    <property type="project" value="UniProtKB-UniRule"/>
</dbReference>
<comment type="similarity">
    <text evidence="7">Belongs to the RnpA family.</text>
</comment>
<comment type="subunit">
    <text evidence="7">Consists of a catalytic RNA component (M1 or rnpB) and a protein subunit.</text>
</comment>